<gene>
    <name evidence="3" type="ORF">JOE42_000979</name>
</gene>
<sequence>MADDSPDERIGTAERERAFSLLSEHFAAGRLGSSEFDERSAAVSAAVTRGELVPLFRDLPGGSAMLHSDQPTSADSSPAIASSGHVPAVSGGLDYRAVAMGIMPLAALVLFFVTGSWLWFLAVPAAGAILYAGRKDDS</sequence>
<proteinExistence type="predicted"/>
<keyword evidence="1" id="KW-0812">Transmembrane</keyword>
<evidence type="ECO:0000259" key="2">
    <source>
        <dbReference type="Pfam" id="PF08044"/>
    </source>
</evidence>
<dbReference type="RefSeq" id="WP_204867030.1">
    <property type="nucleotide sequence ID" value="NZ_JAFBBK010000001.1"/>
</dbReference>
<name>A0ABS2KR67_9NOCA</name>
<evidence type="ECO:0000313" key="4">
    <source>
        <dbReference type="Proteomes" id="UP000703038"/>
    </source>
</evidence>
<comment type="caution">
    <text evidence="3">The sequence shown here is derived from an EMBL/GenBank/DDBJ whole genome shotgun (WGS) entry which is preliminary data.</text>
</comment>
<organism evidence="3 4">
    <name type="scientific">Rhodococcoides corynebacterioides</name>
    <dbReference type="NCBI Taxonomy" id="53972"/>
    <lineage>
        <taxon>Bacteria</taxon>
        <taxon>Bacillati</taxon>
        <taxon>Actinomycetota</taxon>
        <taxon>Actinomycetes</taxon>
        <taxon>Mycobacteriales</taxon>
        <taxon>Nocardiaceae</taxon>
        <taxon>Rhodococcoides</taxon>
    </lineage>
</organism>
<dbReference type="PANTHER" id="PTHR40763:SF5">
    <property type="entry name" value="MEMBRANE PROTEIN"/>
    <property type="match status" value="1"/>
</dbReference>
<feature type="domain" description="DUF1707" evidence="2">
    <location>
        <begin position="9"/>
        <end position="60"/>
    </location>
</feature>
<reference evidence="3 4" key="1">
    <citation type="submission" date="2021-01" db="EMBL/GenBank/DDBJ databases">
        <title>Genomics of switchgrass bacterial isolates.</title>
        <authorList>
            <person name="Shade A."/>
        </authorList>
    </citation>
    <scope>NUCLEOTIDE SEQUENCE [LARGE SCALE GENOMIC DNA]</scope>
    <source>
        <strain evidence="3 4">PvP111</strain>
    </source>
</reference>
<feature type="transmembrane region" description="Helical" evidence="1">
    <location>
        <begin position="105"/>
        <end position="132"/>
    </location>
</feature>
<keyword evidence="4" id="KW-1185">Reference proteome</keyword>
<dbReference type="Proteomes" id="UP000703038">
    <property type="component" value="Unassembled WGS sequence"/>
</dbReference>
<keyword evidence="1" id="KW-0472">Membrane</keyword>
<dbReference type="EMBL" id="JAFBBK010000001">
    <property type="protein sequence ID" value="MBM7414246.1"/>
    <property type="molecule type" value="Genomic_DNA"/>
</dbReference>
<evidence type="ECO:0000313" key="3">
    <source>
        <dbReference type="EMBL" id="MBM7414246.1"/>
    </source>
</evidence>
<dbReference type="PANTHER" id="PTHR40763">
    <property type="entry name" value="MEMBRANE PROTEIN-RELATED"/>
    <property type="match status" value="1"/>
</dbReference>
<protein>
    <recommendedName>
        <fullName evidence="2">DUF1707 domain-containing protein</fullName>
    </recommendedName>
</protein>
<evidence type="ECO:0000256" key="1">
    <source>
        <dbReference type="SAM" id="Phobius"/>
    </source>
</evidence>
<accession>A0ABS2KR67</accession>
<dbReference type="Pfam" id="PF08044">
    <property type="entry name" value="DUF1707"/>
    <property type="match status" value="1"/>
</dbReference>
<keyword evidence="1" id="KW-1133">Transmembrane helix</keyword>
<dbReference type="InterPro" id="IPR012551">
    <property type="entry name" value="DUF1707_SHOCT-like"/>
</dbReference>